<gene>
    <name evidence="2" type="ORF">GHT07_19700</name>
</gene>
<proteinExistence type="predicted"/>
<dbReference type="Proteomes" id="UP000487350">
    <property type="component" value="Unassembled WGS sequence"/>
</dbReference>
<evidence type="ECO:0000313" key="2">
    <source>
        <dbReference type="EMBL" id="MRD49504.1"/>
    </source>
</evidence>
<sequence>MGPAWHRIAFLSVALILSAQSACALQAMPLQRDVEGQMLKGLVERAVGSVPTPRDIEATFGLKYAPPRISRYVEVYEAPGAYPFAAESAASTYLLYPAGARPQVLVSIHFASPERLFATQLPQFCLPRQEFVAELLNRNWQHQLVTDPIHDIRNDHYTLEVDGISRLVYFIPNAGDCIQTVVVRFKYL</sequence>
<dbReference type="EMBL" id="WJBU01000025">
    <property type="protein sequence ID" value="MRD49504.1"/>
    <property type="molecule type" value="Genomic_DNA"/>
</dbReference>
<keyword evidence="3" id="KW-1185">Reference proteome</keyword>
<comment type="caution">
    <text evidence="2">The sequence shown here is derived from an EMBL/GenBank/DDBJ whole genome shotgun (WGS) entry which is preliminary data.</text>
</comment>
<reference evidence="2 3" key="1">
    <citation type="submission" date="2019-11" db="EMBL/GenBank/DDBJ databases">
        <title>Caenimonas koreensis gen. nov., sp. nov., isolated from activated sludge.</title>
        <authorList>
            <person name="Seung H.R."/>
        </authorList>
    </citation>
    <scope>NUCLEOTIDE SEQUENCE [LARGE SCALE GENOMIC DNA]</scope>
    <source>
        <strain evidence="2 3">EMB320</strain>
    </source>
</reference>
<name>A0A844AZQ5_9BURK</name>
<feature type="chain" id="PRO_5032821558" description="SmpA / OmlA family protein" evidence="1">
    <location>
        <begin position="25"/>
        <end position="188"/>
    </location>
</feature>
<evidence type="ECO:0000313" key="3">
    <source>
        <dbReference type="Proteomes" id="UP000487350"/>
    </source>
</evidence>
<dbReference type="AlphaFoldDB" id="A0A844AZQ5"/>
<dbReference type="RefSeq" id="WP_153586814.1">
    <property type="nucleotide sequence ID" value="NZ_WJBU01000025.1"/>
</dbReference>
<organism evidence="2 3">
    <name type="scientific">Caenimonas koreensis DSM 17982</name>
    <dbReference type="NCBI Taxonomy" id="1121255"/>
    <lineage>
        <taxon>Bacteria</taxon>
        <taxon>Pseudomonadati</taxon>
        <taxon>Pseudomonadota</taxon>
        <taxon>Betaproteobacteria</taxon>
        <taxon>Burkholderiales</taxon>
        <taxon>Comamonadaceae</taxon>
        <taxon>Caenimonas</taxon>
    </lineage>
</organism>
<protein>
    <recommendedName>
        <fullName evidence="4">SmpA / OmlA family protein</fullName>
    </recommendedName>
</protein>
<accession>A0A844AZQ5</accession>
<keyword evidence="1" id="KW-0732">Signal</keyword>
<feature type="signal peptide" evidence="1">
    <location>
        <begin position="1"/>
        <end position="24"/>
    </location>
</feature>
<evidence type="ECO:0000256" key="1">
    <source>
        <dbReference type="SAM" id="SignalP"/>
    </source>
</evidence>
<evidence type="ECO:0008006" key="4">
    <source>
        <dbReference type="Google" id="ProtNLM"/>
    </source>
</evidence>